<evidence type="ECO:0000313" key="2">
    <source>
        <dbReference type="Proteomes" id="UP000000674"/>
    </source>
</evidence>
<gene>
    <name evidence="1" type="ordered locus">Mthe_1199</name>
</gene>
<dbReference type="STRING" id="349307.Mthe_1199"/>
<organism evidence="1 2">
    <name type="scientific">Methanothrix thermoacetophila (strain DSM 6194 / JCM 14653 / NBRC 101360 / PT)</name>
    <name type="common">Methanosaeta thermophila</name>
    <dbReference type="NCBI Taxonomy" id="349307"/>
    <lineage>
        <taxon>Archaea</taxon>
        <taxon>Methanobacteriati</taxon>
        <taxon>Methanobacteriota</taxon>
        <taxon>Stenosarchaea group</taxon>
        <taxon>Methanomicrobia</taxon>
        <taxon>Methanotrichales</taxon>
        <taxon>Methanotrichaceae</taxon>
        <taxon>Methanothrix</taxon>
    </lineage>
</organism>
<keyword evidence="2" id="KW-1185">Reference proteome</keyword>
<dbReference type="InterPro" id="IPR036465">
    <property type="entry name" value="vWFA_dom_sf"/>
</dbReference>
<proteinExistence type="predicted"/>
<dbReference type="AlphaFoldDB" id="A0B8F6"/>
<name>A0B8F6_METTP</name>
<dbReference type="Proteomes" id="UP000000674">
    <property type="component" value="Chromosome"/>
</dbReference>
<reference evidence="1 2" key="1">
    <citation type="submission" date="2006-10" db="EMBL/GenBank/DDBJ databases">
        <title>Complete sequence of Methanosaeta thermophila PT.</title>
        <authorList>
            <consortium name="US DOE Joint Genome Institute"/>
            <person name="Copeland A."/>
            <person name="Lucas S."/>
            <person name="Lapidus A."/>
            <person name="Barry K."/>
            <person name="Detter J.C."/>
            <person name="Glavina del Rio T."/>
            <person name="Hammon N."/>
            <person name="Israni S."/>
            <person name="Pitluck S."/>
            <person name="Chain P."/>
            <person name="Malfatti S."/>
            <person name="Shin M."/>
            <person name="Vergez L."/>
            <person name="Schmutz J."/>
            <person name="Larimer F."/>
            <person name="Land M."/>
            <person name="Hauser L."/>
            <person name="Kyrpides N."/>
            <person name="Kim E."/>
            <person name="Smith K.S."/>
            <person name="Ingram-Smith C."/>
            <person name="Richardson P."/>
        </authorList>
    </citation>
    <scope>NUCLEOTIDE SEQUENCE [LARGE SCALE GENOMIC DNA]</scope>
    <source>
        <strain evidence="2">DSM 6194 / JCM 14653 / NBRC 101360 / PT</strain>
    </source>
</reference>
<evidence type="ECO:0000313" key="1">
    <source>
        <dbReference type="EMBL" id="ABK14980.1"/>
    </source>
</evidence>
<dbReference type="HOGENOM" id="CLU_531706_0_0_2"/>
<sequence length="495" mass="56352">MSGSRSVEDEMLRIWETARSEWHHPQLPRPVISTDGSGIFPFDNYRISVREEDLRDPLYLESLFEHLILHYILCPRSLEVAGELALSALKGIKRNDTNFARTIVNIFSDIVIDSFRLERSEYDEQKVILLWRRIAESAESDLDMAVLSFIEKYWSADICGAAETEETRILLQIFAPGVREKSLWRRQCQQMAMVLSPLAPGSLGKEEVRSLEILRGNARSAPLAGLASELEPEEYIRCLDVLGIRGDLKRWYRDQGYRIEIVASRSSRSDTYPTGTSRWRFDDPPSELDVNYSLSMSPRLVPGVTTYRRDRESCGMTPGRSDVPDLLVVLDSSRSMDGHRRGSRTFYATLAAFKAAQFAYEQGAEIAAINFSERFLVQPWCRDLDAVEDVLIEYLCGRTNIPGSRILELVKERKGCLILCITDTGIQNLYTQWDYLKEASSLGRFVLFCIDEKGRDRYVLEALGSLGRVYYINTPEDLISLVVETTEDAYGDAPV</sequence>
<protein>
    <recommendedName>
        <fullName evidence="3">VWA domain-containing protein</fullName>
    </recommendedName>
</protein>
<accession>A0B8F6</accession>
<evidence type="ECO:0008006" key="3">
    <source>
        <dbReference type="Google" id="ProtNLM"/>
    </source>
</evidence>
<dbReference type="RefSeq" id="WP_011696372.1">
    <property type="nucleotide sequence ID" value="NC_008553.1"/>
</dbReference>
<dbReference type="GeneID" id="4462341"/>
<dbReference type="SUPFAM" id="SSF53300">
    <property type="entry name" value="vWA-like"/>
    <property type="match status" value="1"/>
</dbReference>
<dbReference type="KEGG" id="mtp:Mthe_1199"/>
<dbReference type="EMBL" id="CP000477">
    <property type="protein sequence ID" value="ABK14980.1"/>
    <property type="molecule type" value="Genomic_DNA"/>
</dbReference>